<evidence type="ECO:0000259" key="20">
    <source>
        <dbReference type="PROSITE" id="PS50857"/>
    </source>
</evidence>
<keyword evidence="24" id="KW-1185">Reference proteome</keyword>
<evidence type="ECO:0000259" key="22">
    <source>
        <dbReference type="PROSITE" id="PS51007"/>
    </source>
</evidence>
<dbReference type="SUPFAM" id="SSF81464">
    <property type="entry name" value="Cytochrome c oxidase subunit II-like, transmembrane region"/>
    <property type="match status" value="1"/>
</dbReference>
<dbReference type="GO" id="GO:0042773">
    <property type="term" value="P:ATP synthesis coupled electron transport"/>
    <property type="evidence" value="ECO:0007669"/>
    <property type="project" value="TreeGrafter"/>
</dbReference>
<evidence type="ECO:0000256" key="17">
    <source>
        <dbReference type="ARBA" id="ARBA00031399"/>
    </source>
</evidence>
<dbReference type="Gene3D" id="2.60.40.420">
    <property type="entry name" value="Cupredoxins - blue copper proteins"/>
    <property type="match status" value="1"/>
</dbReference>
<evidence type="ECO:0000256" key="3">
    <source>
        <dbReference type="ARBA" id="ARBA00012949"/>
    </source>
</evidence>
<evidence type="ECO:0000256" key="12">
    <source>
        <dbReference type="ARBA" id="ARBA00023004"/>
    </source>
</evidence>
<dbReference type="PANTHER" id="PTHR22888">
    <property type="entry name" value="CYTOCHROME C OXIDASE, SUBUNIT II"/>
    <property type="match status" value="1"/>
</dbReference>
<protein>
    <recommendedName>
        <fullName evidence="3">cytochrome-c oxidase</fullName>
        <ecNumber evidence="3">7.1.1.9</ecNumber>
    </recommendedName>
    <alternativeName>
        <fullName evidence="17">Cytochrome aa3 subunit 2</fullName>
    </alternativeName>
    <alternativeName>
        <fullName evidence="16">Cytochrome c oxidase polypeptide II</fullName>
    </alternativeName>
</protein>
<dbReference type="Gene3D" id="1.10.287.90">
    <property type="match status" value="1"/>
</dbReference>
<dbReference type="InterPro" id="IPR036257">
    <property type="entry name" value="Cyt_c_oxidase_su2_TM_sf"/>
</dbReference>
<evidence type="ECO:0000256" key="4">
    <source>
        <dbReference type="ARBA" id="ARBA00022448"/>
    </source>
</evidence>
<evidence type="ECO:0000256" key="16">
    <source>
        <dbReference type="ARBA" id="ARBA00031389"/>
    </source>
</evidence>
<name>E8U6C9_DEIML</name>
<keyword evidence="11 19" id="KW-1133">Transmembrane helix</keyword>
<feature type="domain" description="Cytochrome oxidase subunit II copper A binding" evidence="20">
    <location>
        <begin position="113"/>
        <end position="230"/>
    </location>
</feature>
<keyword evidence="7 19" id="KW-0812">Transmembrane</keyword>
<dbReference type="InterPro" id="IPR045187">
    <property type="entry name" value="CcO_II"/>
</dbReference>
<keyword evidence="6" id="KW-0679">Respiratory chain</keyword>
<dbReference type="InterPro" id="IPR001505">
    <property type="entry name" value="Copper_CuA"/>
</dbReference>
<comment type="similarity">
    <text evidence="2">Belongs to the cytochrome c oxidase subunit 2 family.</text>
</comment>
<evidence type="ECO:0000256" key="5">
    <source>
        <dbReference type="ARBA" id="ARBA00022617"/>
    </source>
</evidence>
<keyword evidence="4" id="KW-0813">Transport</keyword>
<keyword evidence="13" id="KW-0186">Copper</keyword>
<dbReference type="GO" id="GO:0020037">
    <property type="term" value="F:heme binding"/>
    <property type="evidence" value="ECO:0007669"/>
    <property type="project" value="InterPro"/>
</dbReference>
<dbReference type="GO" id="GO:0004129">
    <property type="term" value="F:cytochrome-c oxidase activity"/>
    <property type="evidence" value="ECO:0007669"/>
    <property type="project" value="UniProtKB-EC"/>
</dbReference>
<dbReference type="PROSITE" id="PS50857">
    <property type="entry name" value="COX2_CUA"/>
    <property type="match status" value="1"/>
</dbReference>
<dbReference type="Pfam" id="PF00116">
    <property type="entry name" value="COX2"/>
    <property type="match status" value="1"/>
</dbReference>
<evidence type="ECO:0000313" key="24">
    <source>
        <dbReference type="Proteomes" id="UP000008635"/>
    </source>
</evidence>
<sequence length="371" mass="40219">MALTALGVALAQPQSPTKQVLSIGDLNSGYNREVWAMSIWAIAFSIIIFIGVSWALFYTVAKYRERPTSTHQAEDFHGNNKLEVALVGVPVIIVAVLCVLTVKSMAVLNPTPKTAVPVDIEGRQFFWNFRYPQAKVDTALVSNGNELVLPAGRPVALTITAADVIHAFWAPNLGGQRDAIPTVKKTWQVNSDKPGVYQGNCSVLCGASHANMRFKVVVLPQDRFNTFIQAAQAYKAPTPAAGSAEARGEALFLNGKNGQGSCAACHRVQGTNAAGVNGPDLSFFGTRRTLGAGMWEGDKAREMLPTWIKHSKVVKPGSLMPSYDGTQENYPALTDAELADLSAYLRSLKLPEQADYWQGVDHNTAFWGEKK</sequence>
<organism evidence="23 24">
    <name type="scientific">Deinococcus maricopensis (strain DSM 21211 / LMG 22137 / NRRL B-23946 / LB-34)</name>
    <dbReference type="NCBI Taxonomy" id="709986"/>
    <lineage>
        <taxon>Bacteria</taxon>
        <taxon>Thermotogati</taxon>
        <taxon>Deinococcota</taxon>
        <taxon>Deinococci</taxon>
        <taxon>Deinococcales</taxon>
        <taxon>Deinococcaceae</taxon>
        <taxon>Deinococcus</taxon>
    </lineage>
</organism>
<feature type="transmembrane region" description="Helical" evidence="19">
    <location>
        <begin position="37"/>
        <end position="61"/>
    </location>
</feature>
<dbReference type="PROSITE" id="PS00078">
    <property type="entry name" value="COX2"/>
    <property type="match status" value="1"/>
</dbReference>
<dbReference type="InterPro" id="IPR009056">
    <property type="entry name" value="Cyt_c-like_dom"/>
</dbReference>
<dbReference type="eggNOG" id="COG2010">
    <property type="taxonomic scope" value="Bacteria"/>
</dbReference>
<evidence type="ECO:0000256" key="18">
    <source>
        <dbReference type="PROSITE-ProRule" id="PRU00433"/>
    </source>
</evidence>
<dbReference type="InterPro" id="IPR002429">
    <property type="entry name" value="CcO_II-like_C"/>
</dbReference>
<proteinExistence type="inferred from homology"/>
<evidence type="ECO:0000256" key="15">
    <source>
        <dbReference type="ARBA" id="ARBA00024688"/>
    </source>
</evidence>
<dbReference type="HOGENOM" id="CLU_036876_1_1_0"/>
<comment type="function">
    <text evidence="15">Subunits I and II form the functional core of the enzyme complex. Electrons originating in cytochrome c are transferred via heme a and Cu(A) to the binuclear center formed by heme a3 and Cu(B).</text>
</comment>
<evidence type="ECO:0000256" key="7">
    <source>
        <dbReference type="ARBA" id="ARBA00022692"/>
    </source>
</evidence>
<dbReference type="NCBIfam" id="TIGR02866">
    <property type="entry name" value="CoxB"/>
    <property type="match status" value="1"/>
</dbReference>
<dbReference type="InterPro" id="IPR008972">
    <property type="entry name" value="Cupredoxin"/>
</dbReference>
<keyword evidence="8 18" id="KW-0479">Metal-binding</keyword>
<dbReference type="InterPro" id="IPR011759">
    <property type="entry name" value="Cyt_c_oxidase_su2_TM_dom"/>
</dbReference>
<dbReference type="PROSITE" id="PS50999">
    <property type="entry name" value="COX2_TM"/>
    <property type="match status" value="1"/>
</dbReference>
<keyword evidence="12 18" id="KW-0408">Iron</keyword>
<gene>
    <name evidence="23" type="ordered locus">Deima_0965</name>
</gene>
<dbReference type="InterPro" id="IPR036909">
    <property type="entry name" value="Cyt_c-like_dom_sf"/>
</dbReference>
<dbReference type="RefSeq" id="WP_013556123.1">
    <property type="nucleotide sequence ID" value="NC_014958.1"/>
</dbReference>
<evidence type="ECO:0000313" key="23">
    <source>
        <dbReference type="EMBL" id="ADV66618.1"/>
    </source>
</evidence>
<dbReference type="GO" id="GO:0005507">
    <property type="term" value="F:copper ion binding"/>
    <property type="evidence" value="ECO:0007669"/>
    <property type="project" value="InterPro"/>
</dbReference>
<dbReference type="SUPFAM" id="SSF49503">
    <property type="entry name" value="Cupredoxins"/>
    <property type="match status" value="1"/>
</dbReference>
<evidence type="ECO:0000256" key="14">
    <source>
        <dbReference type="ARBA" id="ARBA00023136"/>
    </source>
</evidence>
<keyword evidence="9" id="KW-1278">Translocase</keyword>
<dbReference type="EC" id="7.1.1.9" evidence="3"/>
<dbReference type="AlphaFoldDB" id="E8U6C9"/>
<reference evidence="24" key="2">
    <citation type="submission" date="2011-01" db="EMBL/GenBank/DDBJ databases">
        <title>The complete genome of Deinococcus maricopensis DSM 21211.</title>
        <authorList>
            <consortium name="US DOE Joint Genome Institute (JGI-PGF)"/>
            <person name="Lucas S."/>
            <person name="Copeland A."/>
            <person name="Lapidus A."/>
            <person name="Goodwin L."/>
            <person name="Pitluck S."/>
            <person name="Kyrpides N."/>
            <person name="Mavromatis K."/>
            <person name="Pagani I."/>
            <person name="Ivanova N."/>
            <person name="Ovchinnikova G."/>
            <person name="Zeytun A."/>
            <person name="Detter J.C."/>
            <person name="Han C."/>
            <person name="Land M."/>
            <person name="Hauser L."/>
            <person name="Markowitz V."/>
            <person name="Cheng J.-F."/>
            <person name="Hugenholtz P."/>
            <person name="Woyke T."/>
            <person name="Wu D."/>
            <person name="Pukall R."/>
            <person name="Gehrich-Schroeter G."/>
            <person name="Brambilla E."/>
            <person name="Klenk H.-P."/>
            <person name="Eisen J.A."/>
        </authorList>
    </citation>
    <scope>NUCLEOTIDE SEQUENCE [LARGE SCALE GENOMIC DNA]</scope>
    <source>
        <strain evidence="24">DSM 21211 / LMG 22137 / NRRL B-23946 / LB-34</strain>
    </source>
</reference>
<evidence type="ECO:0000256" key="10">
    <source>
        <dbReference type="ARBA" id="ARBA00022982"/>
    </source>
</evidence>
<feature type="transmembrane region" description="Helical" evidence="19">
    <location>
        <begin position="82"/>
        <end position="102"/>
    </location>
</feature>
<evidence type="ECO:0000256" key="11">
    <source>
        <dbReference type="ARBA" id="ARBA00022989"/>
    </source>
</evidence>
<dbReference type="eggNOG" id="COG1622">
    <property type="taxonomic scope" value="Bacteria"/>
</dbReference>
<accession>E8U6C9</accession>
<dbReference type="SUPFAM" id="SSF46626">
    <property type="entry name" value="Cytochrome c"/>
    <property type="match status" value="1"/>
</dbReference>
<dbReference type="InterPro" id="IPR014222">
    <property type="entry name" value="Cyt_c_oxidase_su2"/>
</dbReference>
<evidence type="ECO:0000256" key="8">
    <source>
        <dbReference type="ARBA" id="ARBA00022723"/>
    </source>
</evidence>
<reference evidence="23 24" key="1">
    <citation type="journal article" date="2011" name="Stand. Genomic Sci.">
        <title>Complete genome sequence of Deinococcus maricopensis type strain (LB-34).</title>
        <authorList>
            <person name="Pukall R."/>
            <person name="Zeytun A."/>
            <person name="Lucas S."/>
            <person name="Lapidus A."/>
            <person name="Hammon N."/>
            <person name="Deshpande S."/>
            <person name="Nolan M."/>
            <person name="Cheng J.F."/>
            <person name="Pitluck S."/>
            <person name="Liolios K."/>
            <person name="Pagani I."/>
            <person name="Mikhailova N."/>
            <person name="Ivanova N."/>
            <person name="Mavromatis K."/>
            <person name="Pati A."/>
            <person name="Tapia R."/>
            <person name="Han C."/>
            <person name="Goodwin L."/>
            <person name="Chen A."/>
            <person name="Palaniappan K."/>
            <person name="Land M."/>
            <person name="Hauser L."/>
            <person name="Chang Y.J."/>
            <person name="Jeffries C.D."/>
            <person name="Brambilla E.M."/>
            <person name="Rohde M."/>
            <person name="Goker M."/>
            <person name="Detter J.C."/>
            <person name="Woyke T."/>
            <person name="Bristow J."/>
            <person name="Eisen J.A."/>
            <person name="Markowitz V."/>
            <person name="Hugenholtz P."/>
            <person name="Kyrpides N.C."/>
            <person name="Klenk H.P."/>
        </authorList>
    </citation>
    <scope>NUCLEOTIDE SEQUENCE [LARGE SCALE GENOMIC DNA]</scope>
    <source>
        <strain evidence="24">DSM 21211 / LMG 22137 / NRRL B-23946 / LB-34</strain>
    </source>
</reference>
<dbReference type="GO" id="GO:0016491">
    <property type="term" value="F:oxidoreductase activity"/>
    <property type="evidence" value="ECO:0007669"/>
    <property type="project" value="InterPro"/>
</dbReference>
<evidence type="ECO:0000259" key="21">
    <source>
        <dbReference type="PROSITE" id="PS50999"/>
    </source>
</evidence>
<evidence type="ECO:0000256" key="6">
    <source>
        <dbReference type="ARBA" id="ARBA00022660"/>
    </source>
</evidence>
<dbReference type="KEGG" id="dmr:Deima_0965"/>
<dbReference type="STRING" id="709986.Deima_0965"/>
<evidence type="ECO:0000256" key="2">
    <source>
        <dbReference type="ARBA" id="ARBA00007866"/>
    </source>
</evidence>
<dbReference type="Pfam" id="PF00034">
    <property type="entry name" value="Cytochrom_C"/>
    <property type="match status" value="1"/>
</dbReference>
<evidence type="ECO:0000256" key="9">
    <source>
        <dbReference type="ARBA" id="ARBA00022967"/>
    </source>
</evidence>
<dbReference type="EMBL" id="CP002454">
    <property type="protein sequence ID" value="ADV66618.1"/>
    <property type="molecule type" value="Genomic_DNA"/>
</dbReference>
<evidence type="ECO:0000256" key="13">
    <source>
        <dbReference type="ARBA" id="ARBA00023008"/>
    </source>
</evidence>
<dbReference type="PROSITE" id="PS51007">
    <property type="entry name" value="CYTC"/>
    <property type="match status" value="1"/>
</dbReference>
<keyword evidence="5 18" id="KW-0349">Heme</keyword>
<feature type="domain" description="Cytochrome c" evidence="22">
    <location>
        <begin position="243"/>
        <end position="349"/>
    </location>
</feature>
<feature type="domain" description="Cytochrome oxidase subunit II transmembrane region profile" evidence="21">
    <location>
        <begin position="15"/>
        <end position="112"/>
    </location>
</feature>
<evidence type="ECO:0000256" key="1">
    <source>
        <dbReference type="ARBA" id="ARBA00004141"/>
    </source>
</evidence>
<evidence type="ECO:0000256" key="19">
    <source>
        <dbReference type="SAM" id="Phobius"/>
    </source>
</evidence>
<keyword evidence="14 19" id="KW-0472">Membrane</keyword>
<comment type="subcellular location">
    <subcellularLocation>
        <location evidence="1">Membrane</location>
        <topology evidence="1">Multi-pass membrane protein</topology>
    </subcellularLocation>
</comment>
<keyword evidence="10" id="KW-0249">Electron transport</keyword>
<dbReference type="GO" id="GO:0016020">
    <property type="term" value="C:membrane"/>
    <property type="evidence" value="ECO:0007669"/>
    <property type="project" value="UniProtKB-SubCell"/>
</dbReference>
<dbReference type="Proteomes" id="UP000008635">
    <property type="component" value="Chromosome"/>
</dbReference>
<dbReference type="PANTHER" id="PTHR22888:SF9">
    <property type="entry name" value="CYTOCHROME C OXIDASE SUBUNIT 2"/>
    <property type="match status" value="1"/>
</dbReference>